<dbReference type="Pfam" id="PF20684">
    <property type="entry name" value="Fung_rhodopsin"/>
    <property type="match status" value="1"/>
</dbReference>
<proteinExistence type="inferred from homology"/>
<reference evidence="8" key="1">
    <citation type="submission" date="2021-06" db="EMBL/GenBank/DDBJ databases">
        <title>Comparative genomics, transcriptomics and evolutionary studies reveal genomic signatures of adaptation to plant cell wall in hemibiotrophic fungi.</title>
        <authorList>
            <consortium name="DOE Joint Genome Institute"/>
            <person name="Baroncelli R."/>
            <person name="Diaz J.F."/>
            <person name="Benocci T."/>
            <person name="Peng M."/>
            <person name="Battaglia E."/>
            <person name="Haridas S."/>
            <person name="Andreopoulos W."/>
            <person name="Labutti K."/>
            <person name="Pangilinan J."/>
            <person name="Floch G.L."/>
            <person name="Makela M.R."/>
            <person name="Henrissat B."/>
            <person name="Grigoriev I.V."/>
            <person name="Crouch J.A."/>
            <person name="De Vries R.P."/>
            <person name="Sukno S.A."/>
            <person name="Thon M.R."/>
        </authorList>
    </citation>
    <scope>NUCLEOTIDE SEQUENCE</scope>
    <source>
        <strain evidence="8">MAFF235873</strain>
    </source>
</reference>
<evidence type="ECO:0000256" key="6">
    <source>
        <dbReference type="SAM" id="Phobius"/>
    </source>
</evidence>
<dbReference type="InterPro" id="IPR052337">
    <property type="entry name" value="SAT4-like"/>
</dbReference>
<dbReference type="EMBL" id="MU842966">
    <property type="protein sequence ID" value="KAK2024392.1"/>
    <property type="molecule type" value="Genomic_DNA"/>
</dbReference>
<dbReference type="InterPro" id="IPR049326">
    <property type="entry name" value="Rhodopsin_dom_fungi"/>
</dbReference>
<feature type="domain" description="Rhodopsin" evidence="7">
    <location>
        <begin position="1"/>
        <end position="91"/>
    </location>
</feature>
<keyword evidence="3 6" id="KW-1133">Transmembrane helix</keyword>
<organism evidence="8 9">
    <name type="scientific">Colletotrichum zoysiae</name>
    <dbReference type="NCBI Taxonomy" id="1216348"/>
    <lineage>
        <taxon>Eukaryota</taxon>
        <taxon>Fungi</taxon>
        <taxon>Dikarya</taxon>
        <taxon>Ascomycota</taxon>
        <taxon>Pezizomycotina</taxon>
        <taxon>Sordariomycetes</taxon>
        <taxon>Hypocreomycetidae</taxon>
        <taxon>Glomerellales</taxon>
        <taxon>Glomerellaceae</taxon>
        <taxon>Colletotrichum</taxon>
        <taxon>Colletotrichum graminicola species complex</taxon>
    </lineage>
</organism>
<dbReference type="AlphaFoldDB" id="A0AAD9H9T4"/>
<evidence type="ECO:0000256" key="4">
    <source>
        <dbReference type="ARBA" id="ARBA00023136"/>
    </source>
</evidence>
<evidence type="ECO:0000313" key="8">
    <source>
        <dbReference type="EMBL" id="KAK2024392.1"/>
    </source>
</evidence>
<sequence length="193" mass="21512">MALDFFILILPIPLLFSKGTIRRTKYGLLGLFCIGVTINVIAAWRIVANKATSDQGADPMWIFPPIILLGETENRLSLALASIPVFWPVVTRTWQKLVIVVTHEINIESTQRPPNVEETDRRSLEHGHVPIGRAITEDEANEAGMRYLGRIGDVGGYERGLISPFAESRSINQILPDEYFTDPAFKALSQLAL</sequence>
<evidence type="ECO:0000256" key="2">
    <source>
        <dbReference type="ARBA" id="ARBA00022692"/>
    </source>
</evidence>
<gene>
    <name evidence="8" type="ORF">LX32DRAFT_705597</name>
</gene>
<keyword evidence="2 6" id="KW-0812">Transmembrane</keyword>
<keyword evidence="4 6" id="KW-0472">Membrane</keyword>
<dbReference type="Proteomes" id="UP001232148">
    <property type="component" value="Unassembled WGS sequence"/>
</dbReference>
<dbReference type="PANTHER" id="PTHR33048:SF47">
    <property type="entry name" value="INTEGRAL MEMBRANE PROTEIN-RELATED"/>
    <property type="match status" value="1"/>
</dbReference>
<keyword evidence="9" id="KW-1185">Reference proteome</keyword>
<name>A0AAD9H9T4_9PEZI</name>
<comment type="caution">
    <text evidence="8">The sequence shown here is derived from an EMBL/GenBank/DDBJ whole genome shotgun (WGS) entry which is preliminary data.</text>
</comment>
<evidence type="ECO:0000256" key="1">
    <source>
        <dbReference type="ARBA" id="ARBA00004141"/>
    </source>
</evidence>
<dbReference type="GO" id="GO:0016020">
    <property type="term" value="C:membrane"/>
    <property type="evidence" value="ECO:0007669"/>
    <property type="project" value="UniProtKB-SubCell"/>
</dbReference>
<evidence type="ECO:0000256" key="3">
    <source>
        <dbReference type="ARBA" id="ARBA00022989"/>
    </source>
</evidence>
<comment type="similarity">
    <text evidence="5">Belongs to the SAT4 family.</text>
</comment>
<evidence type="ECO:0000259" key="7">
    <source>
        <dbReference type="Pfam" id="PF20684"/>
    </source>
</evidence>
<protein>
    <recommendedName>
        <fullName evidence="7">Rhodopsin domain-containing protein</fullName>
    </recommendedName>
</protein>
<evidence type="ECO:0000313" key="9">
    <source>
        <dbReference type="Proteomes" id="UP001232148"/>
    </source>
</evidence>
<comment type="subcellular location">
    <subcellularLocation>
        <location evidence="1">Membrane</location>
        <topology evidence="1">Multi-pass membrane protein</topology>
    </subcellularLocation>
</comment>
<dbReference type="PANTHER" id="PTHR33048">
    <property type="entry name" value="PTH11-LIKE INTEGRAL MEMBRANE PROTEIN (AFU_ORTHOLOGUE AFUA_5G11245)"/>
    <property type="match status" value="1"/>
</dbReference>
<accession>A0AAD9H9T4</accession>
<feature type="transmembrane region" description="Helical" evidence="6">
    <location>
        <begin position="27"/>
        <end position="47"/>
    </location>
</feature>
<evidence type="ECO:0000256" key="5">
    <source>
        <dbReference type="ARBA" id="ARBA00038359"/>
    </source>
</evidence>